<organism evidence="13 14">
    <name type="scientific">Mus caroli</name>
    <name type="common">Ryukyu mouse</name>
    <name type="synonym">Ricefield mouse</name>
    <dbReference type="NCBI Taxonomy" id="10089"/>
    <lineage>
        <taxon>Eukaryota</taxon>
        <taxon>Metazoa</taxon>
        <taxon>Chordata</taxon>
        <taxon>Craniata</taxon>
        <taxon>Vertebrata</taxon>
        <taxon>Euteleostomi</taxon>
        <taxon>Mammalia</taxon>
        <taxon>Eutheria</taxon>
        <taxon>Euarchontoglires</taxon>
        <taxon>Glires</taxon>
        <taxon>Rodentia</taxon>
        <taxon>Myomorpha</taxon>
        <taxon>Muroidea</taxon>
        <taxon>Muridae</taxon>
        <taxon>Murinae</taxon>
        <taxon>Mus</taxon>
        <taxon>Mus</taxon>
    </lineage>
</organism>
<comment type="subcellular location">
    <subcellularLocation>
        <location evidence="1">Cell membrane</location>
        <topology evidence="1">Multi-pass membrane protein</topology>
    </subcellularLocation>
</comment>
<evidence type="ECO:0000256" key="3">
    <source>
        <dbReference type="ARBA" id="ARBA00022606"/>
    </source>
</evidence>
<evidence type="ECO:0000256" key="9">
    <source>
        <dbReference type="ARBA" id="ARBA00023170"/>
    </source>
</evidence>
<feature type="transmembrane region" description="Helical" evidence="11">
    <location>
        <begin position="200"/>
        <end position="223"/>
    </location>
</feature>
<evidence type="ECO:0000256" key="2">
    <source>
        <dbReference type="ARBA" id="ARBA00022475"/>
    </source>
</evidence>
<dbReference type="RefSeq" id="XP_021010916.1">
    <property type="nucleotide sequence ID" value="XM_021155257.1"/>
</dbReference>
<keyword evidence="4 11" id="KW-0812">Transmembrane</keyword>
<dbReference type="GeneID" id="110289050"/>
<dbReference type="GO" id="GO:0005886">
    <property type="term" value="C:plasma membrane"/>
    <property type="evidence" value="ECO:0007669"/>
    <property type="project" value="UniProtKB-SubCell"/>
</dbReference>
<feature type="transmembrane region" description="Helical" evidence="11">
    <location>
        <begin position="28"/>
        <end position="49"/>
    </location>
</feature>
<evidence type="ECO:0000256" key="5">
    <source>
        <dbReference type="ARBA" id="ARBA00022725"/>
    </source>
</evidence>
<gene>
    <name evidence="14" type="primary">LOC110289050</name>
</gene>
<keyword evidence="6 11" id="KW-1133">Transmembrane helix</keyword>
<evidence type="ECO:0000256" key="11">
    <source>
        <dbReference type="SAM" id="Phobius"/>
    </source>
</evidence>
<feature type="transmembrane region" description="Helical" evidence="11">
    <location>
        <begin position="99"/>
        <end position="119"/>
    </location>
</feature>
<dbReference type="InterPro" id="IPR017452">
    <property type="entry name" value="GPCR_Rhodpsn_7TM"/>
</dbReference>
<dbReference type="GO" id="GO:0004930">
    <property type="term" value="F:G protein-coupled receptor activity"/>
    <property type="evidence" value="ECO:0007669"/>
    <property type="project" value="UniProtKB-KW"/>
</dbReference>
<evidence type="ECO:0000256" key="10">
    <source>
        <dbReference type="ARBA" id="ARBA00023224"/>
    </source>
</evidence>
<evidence type="ECO:0000313" key="14">
    <source>
        <dbReference type="RefSeq" id="XP_021010916.1"/>
    </source>
</evidence>
<keyword evidence="5" id="KW-0552">Olfaction</keyword>
<feature type="transmembrane region" description="Helical" evidence="11">
    <location>
        <begin position="159"/>
        <end position="179"/>
    </location>
</feature>
<evidence type="ECO:0000313" key="13">
    <source>
        <dbReference type="Proteomes" id="UP000515126"/>
    </source>
</evidence>
<feature type="transmembrane region" description="Helical" evidence="11">
    <location>
        <begin position="270"/>
        <end position="291"/>
    </location>
</feature>
<dbReference type="InterPro" id="IPR000276">
    <property type="entry name" value="GPCR_Rhodpsn"/>
</dbReference>
<protein>
    <submittedName>
        <fullName evidence="14">Olfactory receptor 5D13-like</fullName>
    </submittedName>
</protein>
<dbReference type="KEGG" id="mcal:110289050"/>
<dbReference type="InterPro" id="IPR000725">
    <property type="entry name" value="Olfact_rcpt"/>
</dbReference>
<dbReference type="PROSITE" id="PS50262">
    <property type="entry name" value="G_PROTEIN_RECEP_F1_2"/>
    <property type="match status" value="1"/>
</dbReference>
<dbReference type="AlphaFoldDB" id="A0A6P5P3Y8"/>
<evidence type="ECO:0000256" key="7">
    <source>
        <dbReference type="ARBA" id="ARBA00023040"/>
    </source>
</evidence>
<proteinExistence type="predicted"/>
<keyword evidence="7" id="KW-0297">G-protein coupled receptor</keyword>
<reference evidence="14" key="1">
    <citation type="submission" date="2025-08" db="UniProtKB">
        <authorList>
            <consortium name="RefSeq"/>
        </authorList>
    </citation>
    <scope>IDENTIFICATION</scope>
</reference>
<keyword evidence="13" id="KW-1185">Reference proteome</keyword>
<keyword evidence="8 11" id="KW-0472">Membrane</keyword>
<dbReference type="Gene3D" id="1.20.1070.10">
    <property type="entry name" value="Rhodopsin 7-helix transmembrane proteins"/>
    <property type="match status" value="1"/>
</dbReference>
<keyword evidence="10" id="KW-0807">Transducer</keyword>
<feature type="transmembrane region" description="Helical" evidence="11">
    <location>
        <begin position="131"/>
        <end position="153"/>
    </location>
</feature>
<accession>A0A6P5P3Y8</accession>
<feature type="transmembrane region" description="Helical" evidence="11">
    <location>
        <begin position="61"/>
        <end position="79"/>
    </location>
</feature>
<dbReference type="GO" id="GO:0004984">
    <property type="term" value="F:olfactory receptor activity"/>
    <property type="evidence" value="ECO:0007669"/>
    <property type="project" value="InterPro"/>
</dbReference>
<feature type="transmembrane region" description="Helical" evidence="11">
    <location>
        <begin position="243"/>
        <end position="263"/>
    </location>
</feature>
<dbReference type="PRINTS" id="PR00245">
    <property type="entry name" value="OLFACTORYR"/>
</dbReference>
<dbReference type="PANTHER" id="PTHR48018">
    <property type="entry name" value="OLFACTORY RECEPTOR"/>
    <property type="match status" value="1"/>
</dbReference>
<evidence type="ECO:0000256" key="8">
    <source>
        <dbReference type="ARBA" id="ARBA00023136"/>
    </source>
</evidence>
<dbReference type="Pfam" id="PF13853">
    <property type="entry name" value="7tm_4"/>
    <property type="match status" value="1"/>
</dbReference>
<feature type="domain" description="G-protein coupled receptors family 1 profile" evidence="12">
    <location>
        <begin position="42"/>
        <end position="291"/>
    </location>
</feature>
<keyword evidence="3" id="KW-0716">Sensory transduction</keyword>
<evidence type="ECO:0000256" key="1">
    <source>
        <dbReference type="ARBA" id="ARBA00004651"/>
    </source>
</evidence>
<name>A0A6P5P3Y8_MUSCR</name>
<evidence type="ECO:0000256" key="6">
    <source>
        <dbReference type="ARBA" id="ARBA00022989"/>
    </source>
</evidence>
<keyword evidence="2" id="KW-1003">Cell membrane</keyword>
<evidence type="ECO:0000259" key="12">
    <source>
        <dbReference type="PROSITE" id="PS50262"/>
    </source>
</evidence>
<keyword evidence="9" id="KW-0675">Receptor</keyword>
<evidence type="ECO:0000256" key="4">
    <source>
        <dbReference type="ARBA" id="ARBA00022692"/>
    </source>
</evidence>
<dbReference type="SUPFAM" id="SSF81321">
    <property type="entry name" value="Family A G protein-coupled receptor-like"/>
    <property type="match status" value="1"/>
</dbReference>
<dbReference type="PRINTS" id="PR00237">
    <property type="entry name" value="GPCRRHODOPSN"/>
</dbReference>
<dbReference type="Proteomes" id="UP000515126">
    <property type="component" value="Chromosome 2"/>
</dbReference>
<dbReference type="FunFam" id="1.20.1070.10:FF:000268">
    <property type="entry name" value="Putative olfactory receptor 2I1"/>
    <property type="match status" value="1"/>
</dbReference>
<sequence length="315" mass="35103">MQLQVNQSTGVVFVFVGFSEYPNLQVPLFLIFLIIYTITVLENLGMILVIRINAKLHTPMYFFLSHLSIVDLCYTTVIAPKLLDLLITEDRSMSLKGCIIQFYFGCACVVTQTFMLAVMAYDRFVAICNPLLYTVAMSHKLCALLVTGTYLWGGLCATTLTYFLLALSYCGSSIINHFCCEYSAIISAACSDSSLSQIACLLICMFNEICSLLIIIVSYVVIFTTVIKIPTKGALQKALSTCAPHLTAISFCHGFILLLYCVLKSKSSLLLVKIVTVFYSMVIPMLNPLIYSLRNKDVKETVRKLIHMKILSQSL</sequence>